<dbReference type="PANTHER" id="PTHR13620:SF109">
    <property type="entry name" value="3'-5' EXONUCLEASE"/>
    <property type="match status" value="1"/>
</dbReference>
<dbReference type="InterPro" id="IPR051132">
    <property type="entry name" value="3-5_Exonuclease_domain"/>
</dbReference>
<keyword evidence="10" id="KW-1185">Reference proteome</keyword>
<dbReference type="InterPro" id="IPR036397">
    <property type="entry name" value="RNaseH_sf"/>
</dbReference>
<evidence type="ECO:0000256" key="5">
    <source>
        <dbReference type="ARBA" id="ARBA00022842"/>
    </source>
</evidence>
<gene>
    <name evidence="9" type="ORF">P9H32_15115</name>
</gene>
<evidence type="ECO:0000256" key="2">
    <source>
        <dbReference type="ARBA" id="ARBA00022723"/>
    </source>
</evidence>
<proteinExistence type="predicted"/>
<organism evidence="9 10">
    <name type="scientific">Pontiella agarivorans</name>
    <dbReference type="NCBI Taxonomy" id="3038953"/>
    <lineage>
        <taxon>Bacteria</taxon>
        <taxon>Pseudomonadati</taxon>
        <taxon>Kiritimatiellota</taxon>
        <taxon>Kiritimatiellia</taxon>
        <taxon>Kiritimatiellales</taxon>
        <taxon>Pontiellaceae</taxon>
        <taxon>Pontiella</taxon>
    </lineage>
</organism>
<evidence type="ECO:0000259" key="8">
    <source>
        <dbReference type="Pfam" id="PF01612"/>
    </source>
</evidence>
<evidence type="ECO:0000313" key="10">
    <source>
        <dbReference type="Proteomes" id="UP001290861"/>
    </source>
</evidence>
<dbReference type="InterPro" id="IPR002562">
    <property type="entry name" value="3'-5'_exonuclease_dom"/>
</dbReference>
<dbReference type="SUPFAM" id="SSF53098">
    <property type="entry name" value="Ribonuclease H-like"/>
    <property type="match status" value="1"/>
</dbReference>
<reference evidence="9 10" key="1">
    <citation type="journal article" date="2024" name="Appl. Environ. Microbiol.">
        <title>Pontiella agarivorans sp. nov., a novel marine anaerobic bacterium capable of degrading macroalgal polysaccharides and fixing nitrogen.</title>
        <authorList>
            <person name="Liu N."/>
            <person name="Kivenson V."/>
            <person name="Peng X."/>
            <person name="Cui Z."/>
            <person name="Lankiewicz T.S."/>
            <person name="Gosselin K.M."/>
            <person name="English C.J."/>
            <person name="Blair E.M."/>
            <person name="O'Malley M.A."/>
            <person name="Valentine D.L."/>
        </authorList>
    </citation>
    <scope>NUCLEOTIDE SEQUENCE [LARGE SCALE GENOMIC DNA]</scope>
    <source>
        <strain evidence="9 10">NLcol2</strain>
    </source>
</reference>
<evidence type="ECO:0000256" key="3">
    <source>
        <dbReference type="ARBA" id="ARBA00022801"/>
    </source>
</evidence>
<dbReference type="RefSeq" id="WP_322609739.1">
    <property type="nucleotide sequence ID" value="NZ_JARVCO010000012.1"/>
</dbReference>
<accession>A0ABU5N0L2</accession>
<evidence type="ECO:0000256" key="7">
    <source>
        <dbReference type="ARBA" id="ARBA00042761"/>
    </source>
</evidence>
<sequence>MNDFPAKKHMTKAAINELPMRSYDGPIHLFNTEAEADEAAGKLLKETLLGFDTETRPAFRKGESYDPSLLQLATGSDVYLFQIQQCGLTPNLIKVLSSPNIVKAGVAIERDVAELQAMEPFPPAGFVELATPAKSAGIKNLGLRGLTAILFSFRISKKEQVSNWARQELTKSQQTYAATDAWLGRKIYLTFREHGFVA</sequence>
<feature type="domain" description="3'-5' exonuclease" evidence="8">
    <location>
        <begin position="28"/>
        <end position="192"/>
    </location>
</feature>
<comment type="caution">
    <text evidence="9">The sequence shown here is derived from an EMBL/GenBank/DDBJ whole genome shotgun (WGS) entry which is preliminary data.</text>
</comment>
<protein>
    <recommendedName>
        <fullName evidence="6">3'-5' exonuclease</fullName>
    </recommendedName>
    <alternativeName>
        <fullName evidence="7">Werner Syndrome-like exonuclease</fullName>
    </alternativeName>
</protein>
<dbReference type="Pfam" id="PF01612">
    <property type="entry name" value="DNA_pol_A_exo1"/>
    <property type="match status" value="1"/>
</dbReference>
<dbReference type="EMBL" id="JARVCO010000012">
    <property type="protein sequence ID" value="MDZ8119959.1"/>
    <property type="molecule type" value="Genomic_DNA"/>
</dbReference>
<evidence type="ECO:0000256" key="1">
    <source>
        <dbReference type="ARBA" id="ARBA00022722"/>
    </source>
</evidence>
<evidence type="ECO:0000256" key="6">
    <source>
        <dbReference type="ARBA" id="ARBA00040531"/>
    </source>
</evidence>
<keyword evidence="4 9" id="KW-0269">Exonuclease</keyword>
<dbReference type="CDD" id="cd06141">
    <property type="entry name" value="WRN_exo"/>
    <property type="match status" value="1"/>
</dbReference>
<keyword evidence="3 9" id="KW-0378">Hydrolase</keyword>
<dbReference type="GO" id="GO:0004527">
    <property type="term" value="F:exonuclease activity"/>
    <property type="evidence" value="ECO:0007669"/>
    <property type="project" value="UniProtKB-KW"/>
</dbReference>
<dbReference type="PANTHER" id="PTHR13620">
    <property type="entry name" value="3-5 EXONUCLEASE"/>
    <property type="match status" value="1"/>
</dbReference>
<name>A0ABU5N0L2_9BACT</name>
<keyword evidence="1" id="KW-0540">Nuclease</keyword>
<dbReference type="Proteomes" id="UP001290861">
    <property type="component" value="Unassembled WGS sequence"/>
</dbReference>
<keyword evidence="2" id="KW-0479">Metal-binding</keyword>
<dbReference type="InterPro" id="IPR012337">
    <property type="entry name" value="RNaseH-like_sf"/>
</dbReference>
<keyword evidence="5" id="KW-0460">Magnesium</keyword>
<dbReference type="Gene3D" id="3.30.420.10">
    <property type="entry name" value="Ribonuclease H-like superfamily/Ribonuclease H"/>
    <property type="match status" value="1"/>
</dbReference>
<evidence type="ECO:0000313" key="9">
    <source>
        <dbReference type="EMBL" id="MDZ8119959.1"/>
    </source>
</evidence>
<evidence type="ECO:0000256" key="4">
    <source>
        <dbReference type="ARBA" id="ARBA00022839"/>
    </source>
</evidence>